<dbReference type="EMBL" id="CP042467">
    <property type="protein sequence ID" value="QED26809.1"/>
    <property type="molecule type" value="Genomic_DNA"/>
</dbReference>
<feature type="compositionally biased region" description="Basic and acidic residues" evidence="3">
    <location>
        <begin position="176"/>
        <end position="192"/>
    </location>
</feature>
<dbReference type="CDD" id="cd05907">
    <property type="entry name" value="VL_LC_FACS_like"/>
    <property type="match status" value="1"/>
</dbReference>
<dbReference type="OrthoDB" id="9803968at2"/>
<dbReference type="Pfam" id="PF00501">
    <property type="entry name" value="AMP-binding"/>
    <property type="match status" value="1"/>
</dbReference>
<gene>
    <name evidence="5" type="ORF">FRD01_06050</name>
</gene>
<dbReference type="KEGG" id="bbae:FRD01_06050"/>
<organism evidence="5 6">
    <name type="scientific">Microvenator marinus</name>
    <dbReference type="NCBI Taxonomy" id="2600177"/>
    <lineage>
        <taxon>Bacteria</taxon>
        <taxon>Deltaproteobacteria</taxon>
        <taxon>Bradymonadales</taxon>
        <taxon>Microvenatoraceae</taxon>
        <taxon>Microvenator</taxon>
    </lineage>
</organism>
<proteinExistence type="predicted"/>
<dbReference type="AlphaFoldDB" id="A0A5B8XTU2"/>
<dbReference type="InterPro" id="IPR020845">
    <property type="entry name" value="AMP-binding_CS"/>
</dbReference>
<evidence type="ECO:0000256" key="3">
    <source>
        <dbReference type="SAM" id="MobiDB-lite"/>
    </source>
</evidence>
<reference evidence="5 6" key="1">
    <citation type="submission" date="2019-08" db="EMBL/GenBank/DDBJ databases">
        <authorList>
            <person name="Liang Q."/>
        </authorList>
    </citation>
    <scope>NUCLEOTIDE SEQUENCE [LARGE SCALE GENOMIC DNA]</scope>
    <source>
        <strain evidence="5 6">V1718</strain>
    </source>
</reference>
<keyword evidence="1" id="KW-0547">Nucleotide-binding</keyword>
<dbReference type="GO" id="GO:0005524">
    <property type="term" value="F:ATP binding"/>
    <property type="evidence" value="ECO:0007669"/>
    <property type="project" value="UniProtKB-KW"/>
</dbReference>
<dbReference type="PANTHER" id="PTHR43272:SF33">
    <property type="entry name" value="AMP-BINDING DOMAIN-CONTAINING PROTEIN-RELATED"/>
    <property type="match status" value="1"/>
</dbReference>
<evidence type="ECO:0000256" key="1">
    <source>
        <dbReference type="ARBA" id="ARBA00022741"/>
    </source>
</evidence>
<dbReference type="Gene3D" id="3.40.50.12780">
    <property type="entry name" value="N-terminal domain of ligase-like"/>
    <property type="match status" value="1"/>
</dbReference>
<evidence type="ECO:0000259" key="4">
    <source>
        <dbReference type="Pfam" id="PF00501"/>
    </source>
</evidence>
<evidence type="ECO:0000256" key="2">
    <source>
        <dbReference type="ARBA" id="ARBA00022840"/>
    </source>
</evidence>
<sequence>MADKTIATMIQRRVKESPSDAAIRHKVGSDWKDIAWSDFAKRMENIASGLLTAIDIPDRAAVSILGNTTANWIACDFAALSVGLRTVPVYASLLPEEVGYLHTDTEAVIAICEDKAQLEKVREMRGGFNFFDKDYSADDVKVQHIVVMDPTGIDPADDWESLADLEARGAEKLAETEADRKRRFDQPERDDVATYTYTSGTTGPPKGVIQTHGNMLAMLESALATGIFQSSNVSAGGFFLFLPLAHSFGRLIELAGPFFGSPIVISSVPTLGEDLGATRPGFLPAAPRVYEKMMSKIEAKVAGAPPIRQKLFHWAINTGKETIPYRQKGKPIPGGLGFRLKIADKLVLSKLRAALGFDRAEVLLSGSAPLSVPVHEFFLAMNLNLLEAYGLTETCPGLTANLPDNFRLGTVGMAFPNVEIKIADDGEILAKGPNITSGYLNRPDATAEAFDDEGWFHTGDLGSKDEDGFVKITGRKKELMKTSGGKYIAPAKLEGRLKLMPMIQEAVAIADTYNYATALIALDPEELDEWAKQNGAEADPNSEAVRAAVQAHVDEVNSTLASYETVKYFRIIPMLTVDSGLMTASLKVKRGPVVERYKHLVDEMYKNS</sequence>
<dbReference type="Proteomes" id="UP000321595">
    <property type="component" value="Chromosome"/>
</dbReference>
<evidence type="ECO:0000313" key="6">
    <source>
        <dbReference type="Proteomes" id="UP000321595"/>
    </source>
</evidence>
<protein>
    <submittedName>
        <fullName evidence="5">Long-chain fatty acid--CoA ligase</fullName>
    </submittedName>
</protein>
<dbReference type="InterPro" id="IPR042099">
    <property type="entry name" value="ANL_N_sf"/>
</dbReference>
<feature type="domain" description="AMP-dependent synthetase/ligase" evidence="4">
    <location>
        <begin position="11"/>
        <end position="440"/>
    </location>
</feature>
<accession>A0A5B8XTU2</accession>
<evidence type="ECO:0000313" key="5">
    <source>
        <dbReference type="EMBL" id="QED26809.1"/>
    </source>
</evidence>
<dbReference type="RefSeq" id="WP_146958494.1">
    <property type="nucleotide sequence ID" value="NZ_CP042467.1"/>
</dbReference>
<dbReference type="Pfam" id="PF23562">
    <property type="entry name" value="AMP-binding_C_3"/>
    <property type="match status" value="1"/>
</dbReference>
<keyword evidence="6" id="KW-1185">Reference proteome</keyword>
<keyword evidence="2" id="KW-0067">ATP-binding</keyword>
<name>A0A5B8XTU2_9DELT</name>
<dbReference type="PROSITE" id="PS00455">
    <property type="entry name" value="AMP_BINDING"/>
    <property type="match status" value="1"/>
</dbReference>
<dbReference type="PANTHER" id="PTHR43272">
    <property type="entry name" value="LONG-CHAIN-FATTY-ACID--COA LIGASE"/>
    <property type="match status" value="1"/>
</dbReference>
<dbReference type="SUPFAM" id="SSF56801">
    <property type="entry name" value="Acetyl-CoA synthetase-like"/>
    <property type="match status" value="1"/>
</dbReference>
<dbReference type="GO" id="GO:0004467">
    <property type="term" value="F:long-chain fatty acid-CoA ligase activity"/>
    <property type="evidence" value="ECO:0007669"/>
    <property type="project" value="TreeGrafter"/>
</dbReference>
<feature type="compositionally biased region" description="Low complexity" evidence="3">
    <location>
        <begin position="194"/>
        <end position="205"/>
    </location>
</feature>
<keyword evidence="5" id="KW-0436">Ligase</keyword>
<feature type="region of interest" description="Disordered" evidence="3">
    <location>
        <begin position="176"/>
        <end position="206"/>
    </location>
</feature>
<dbReference type="GO" id="GO:0016020">
    <property type="term" value="C:membrane"/>
    <property type="evidence" value="ECO:0007669"/>
    <property type="project" value="TreeGrafter"/>
</dbReference>
<dbReference type="InterPro" id="IPR000873">
    <property type="entry name" value="AMP-dep_synth/lig_dom"/>
</dbReference>